<proteinExistence type="predicted"/>
<dbReference type="Proteomes" id="UP000290189">
    <property type="component" value="Unassembled WGS sequence"/>
</dbReference>
<dbReference type="InterPro" id="IPR009218">
    <property type="entry name" value="HD_phosphohydro"/>
</dbReference>
<dbReference type="EMBL" id="OVEO01000007">
    <property type="protein sequence ID" value="SPQ97363.1"/>
    <property type="molecule type" value="Genomic_DNA"/>
</dbReference>
<evidence type="ECO:0000259" key="1">
    <source>
        <dbReference type="Pfam" id="PF01467"/>
    </source>
</evidence>
<dbReference type="EMBL" id="CDSF01000090">
    <property type="protein sequence ID" value="CEO99348.1"/>
    <property type="molecule type" value="Genomic_DNA"/>
</dbReference>
<evidence type="ECO:0000313" key="3">
    <source>
        <dbReference type="EMBL" id="SPQ97363.1"/>
    </source>
</evidence>
<dbReference type="InterPro" id="IPR014729">
    <property type="entry name" value="Rossmann-like_a/b/a_fold"/>
</dbReference>
<dbReference type="PANTHER" id="PTHR21174">
    <property type="match status" value="1"/>
</dbReference>
<evidence type="ECO:0000313" key="5">
    <source>
        <dbReference type="Proteomes" id="UP000290189"/>
    </source>
</evidence>
<feature type="domain" description="Cytidyltransferase-like" evidence="1">
    <location>
        <begin position="76"/>
        <end position="219"/>
    </location>
</feature>
<dbReference type="GO" id="GO:0003824">
    <property type="term" value="F:catalytic activity"/>
    <property type="evidence" value="ECO:0007669"/>
    <property type="project" value="InterPro"/>
</dbReference>
<organism evidence="2 4">
    <name type="scientific">Plasmodiophora brassicae</name>
    <name type="common">Clubroot disease agent</name>
    <dbReference type="NCBI Taxonomy" id="37360"/>
    <lineage>
        <taxon>Eukaryota</taxon>
        <taxon>Sar</taxon>
        <taxon>Rhizaria</taxon>
        <taxon>Endomyxa</taxon>
        <taxon>Phytomyxea</taxon>
        <taxon>Plasmodiophorida</taxon>
        <taxon>Plasmodiophoridae</taxon>
        <taxon>Plasmodiophora</taxon>
    </lineage>
</organism>
<dbReference type="SUPFAM" id="SSF109604">
    <property type="entry name" value="HD-domain/PDEase-like"/>
    <property type="match status" value="1"/>
</dbReference>
<dbReference type="Gene3D" id="3.40.50.620">
    <property type="entry name" value="HUPs"/>
    <property type="match status" value="1"/>
</dbReference>
<dbReference type="Gene3D" id="1.10.3210.10">
    <property type="entry name" value="Hypothetical protein af1432"/>
    <property type="match status" value="1"/>
</dbReference>
<reference evidence="3 5" key="2">
    <citation type="submission" date="2018-03" db="EMBL/GenBank/DDBJ databases">
        <authorList>
            <person name="Fogelqvist J."/>
        </authorList>
    </citation>
    <scope>NUCLEOTIDE SEQUENCE [LARGE SCALE GENOMIC DNA]</scope>
</reference>
<dbReference type="NCBIfam" id="NF001985">
    <property type="entry name" value="PRK00777.1"/>
    <property type="match status" value="1"/>
</dbReference>
<dbReference type="STRING" id="37360.A0A0G4IVH4"/>
<name>A0A0G4IVH4_PLABS</name>
<accession>A0A0G4IVH4</accession>
<dbReference type="InterPro" id="IPR004821">
    <property type="entry name" value="Cyt_trans-like"/>
</dbReference>
<reference evidence="2 4" key="1">
    <citation type="submission" date="2015-02" db="EMBL/GenBank/DDBJ databases">
        <authorList>
            <person name="Chooi Y.-H."/>
        </authorList>
    </citation>
    <scope>NUCLEOTIDE SEQUENCE [LARGE SCALE GENOMIC DNA]</scope>
    <source>
        <strain evidence="2">E3</strain>
    </source>
</reference>
<gene>
    <name evidence="2" type="ORF">PBRA_001254</name>
    <name evidence="3" type="ORF">PLBR_LOCUS4578</name>
</gene>
<dbReference type="Proteomes" id="UP000039324">
    <property type="component" value="Unassembled WGS sequence"/>
</dbReference>
<keyword evidence="4" id="KW-1185">Reference proteome</keyword>
<dbReference type="SUPFAM" id="SSF52374">
    <property type="entry name" value="Nucleotidylyl transferase"/>
    <property type="match status" value="1"/>
</dbReference>
<protein>
    <recommendedName>
        <fullName evidence="1">Cytidyltransferase-like domain-containing protein</fullName>
    </recommendedName>
</protein>
<evidence type="ECO:0000313" key="4">
    <source>
        <dbReference type="Proteomes" id="UP000039324"/>
    </source>
</evidence>
<keyword evidence="3" id="KW-0496">Mitochondrion</keyword>
<evidence type="ECO:0000313" key="2">
    <source>
        <dbReference type="EMBL" id="CEO99348.1"/>
    </source>
</evidence>
<dbReference type="OMA" id="YLKVYEQ"/>
<dbReference type="Pfam" id="PF01467">
    <property type="entry name" value="CTP_transf_like"/>
    <property type="match status" value="1"/>
</dbReference>
<geneLocation type="mitochondrion" evidence="3"/>
<sequence>MVAEVSVGWAASDDAVIDACTAGADGLVMRVPVPDGDDPVPALARVYRVVLDRIGPDFDITVVPTTETIGDHGVAVLGGTFDHLHAGHKLLLGAAMWAIRGSESPRLFVGLTTDAMLKNKAFADALEPYDARVSNVITFCKTVDPRVLVTVVPLNDMFGPSLRSDVDVLIVSRETESGAAVVNEKRVQLGERSIPVVVVDTIGVHGSMEKLSSTAIRRKIVRNRHLQTRWSALMTRLGVSETMAKPWFERVCTLYESAGRHYHTLEHIDAMLRSLDEYAAPEEPRVVELAVWFHDCIYDVFRSDNEERSADLADQFAAETGIDPGIAQAVRQFIVATKSHDLPGNASHDMKLFLDLDMAILGSPPDLYVRYANAIWLEYQPAYSREAFIAGRTRLLRNWLAKPALYHSTVVHDRLDAAARKNIENELVSLNLPHPL</sequence>
<dbReference type="AlphaFoldDB" id="A0A0G4IVH4"/>
<dbReference type="PANTHER" id="PTHR21174:SF0">
    <property type="entry name" value="HD PHOSPHOHYDROLASE FAMILY PROTEIN-RELATED"/>
    <property type="match status" value="1"/>
</dbReference>
<dbReference type="OrthoDB" id="330671at2759"/>